<sequence>MRPIRAVILAGDSEKGDFMRGEKIKNKAFFPINKRPMLCYVLDVLVSVSEISEIVVVGPQRELEPLKQSYDVSVVHNQRSIMDNVKASKFGWDHGRLLIVTSDIPMITVESIKDFLAQTQEFDDELFYPIVRRAKNEEVYPKVKRTYVTLQEGTFTGGNICLVDANCIDKAAKAGERLIALRKSPVKLANFLGWSFLLKLLSKKLTIKGLEQRVSSILELKAKAIISSYPQLGTDVDKDSDIDIAEEYLANLI</sequence>
<dbReference type="KEGG" id="acae:HYG86_08885"/>
<dbReference type="AlphaFoldDB" id="A0A7G9W869"/>
<dbReference type="RefSeq" id="WP_213168953.1">
    <property type="nucleotide sequence ID" value="NZ_CP058559.1"/>
</dbReference>
<dbReference type="GO" id="GO:0016779">
    <property type="term" value="F:nucleotidyltransferase activity"/>
    <property type="evidence" value="ECO:0007669"/>
    <property type="project" value="UniProtKB-ARBA"/>
</dbReference>
<reference evidence="2 3" key="1">
    <citation type="submission" date="2020-07" db="EMBL/GenBank/DDBJ databases">
        <title>Alkalicella. sp. LB2 genome.</title>
        <authorList>
            <person name="Postec A."/>
            <person name="Quemeneur M."/>
        </authorList>
    </citation>
    <scope>NUCLEOTIDE SEQUENCE [LARGE SCALE GENOMIC DNA]</scope>
    <source>
        <strain evidence="2 3">LB2</strain>
    </source>
</reference>
<dbReference type="Pfam" id="PF12804">
    <property type="entry name" value="NTP_transf_3"/>
    <property type="match status" value="1"/>
</dbReference>
<organism evidence="2 3">
    <name type="scientific">Alkalicella caledoniensis</name>
    <dbReference type="NCBI Taxonomy" id="2731377"/>
    <lineage>
        <taxon>Bacteria</taxon>
        <taxon>Bacillati</taxon>
        <taxon>Bacillota</taxon>
        <taxon>Clostridia</taxon>
        <taxon>Eubacteriales</taxon>
        <taxon>Proteinivoracaceae</taxon>
        <taxon>Alkalicella</taxon>
    </lineage>
</organism>
<gene>
    <name evidence="2" type="ORF">HYG86_08885</name>
</gene>
<evidence type="ECO:0000313" key="2">
    <source>
        <dbReference type="EMBL" id="QNO14881.1"/>
    </source>
</evidence>
<dbReference type="SUPFAM" id="SSF53448">
    <property type="entry name" value="Nucleotide-diphospho-sugar transferases"/>
    <property type="match status" value="1"/>
</dbReference>
<dbReference type="EMBL" id="CP058559">
    <property type="protein sequence ID" value="QNO14881.1"/>
    <property type="molecule type" value="Genomic_DNA"/>
</dbReference>
<evidence type="ECO:0000259" key="1">
    <source>
        <dbReference type="Pfam" id="PF12804"/>
    </source>
</evidence>
<dbReference type="Gene3D" id="3.90.550.10">
    <property type="entry name" value="Spore Coat Polysaccharide Biosynthesis Protein SpsA, Chain A"/>
    <property type="match status" value="1"/>
</dbReference>
<keyword evidence="3" id="KW-1185">Reference proteome</keyword>
<proteinExistence type="predicted"/>
<evidence type="ECO:0000313" key="3">
    <source>
        <dbReference type="Proteomes" id="UP000516160"/>
    </source>
</evidence>
<feature type="domain" description="MobA-like NTP transferase" evidence="1">
    <location>
        <begin position="6"/>
        <end position="134"/>
    </location>
</feature>
<keyword evidence="2" id="KW-0808">Transferase</keyword>
<dbReference type="InterPro" id="IPR025877">
    <property type="entry name" value="MobA-like_NTP_Trfase"/>
</dbReference>
<protein>
    <submittedName>
        <fullName evidence="2">NTP transferase domain-containing protein</fullName>
    </submittedName>
</protein>
<accession>A0A7G9W869</accession>
<dbReference type="InterPro" id="IPR029044">
    <property type="entry name" value="Nucleotide-diphossugar_trans"/>
</dbReference>
<name>A0A7G9W869_ALKCA</name>
<dbReference type="Proteomes" id="UP000516160">
    <property type="component" value="Chromosome"/>
</dbReference>